<proteinExistence type="predicted"/>
<comment type="caution">
    <text evidence="2">The sequence shown here is derived from an EMBL/GenBank/DDBJ whole genome shotgun (WGS) entry which is preliminary data.</text>
</comment>
<organism evidence="2 3">
    <name type="scientific">Parnassius mnemosyne</name>
    <name type="common">clouded apollo</name>
    <dbReference type="NCBI Taxonomy" id="213953"/>
    <lineage>
        <taxon>Eukaryota</taxon>
        <taxon>Metazoa</taxon>
        <taxon>Ecdysozoa</taxon>
        <taxon>Arthropoda</taxon>
        <taxon>Hexapoda</taxon>
        <taxon>Insecta</taxon>
        <taxon>Pterygota</taxon>
        <taxon>Neoptera</taxon>
        <taxon>Endopterygota</taxon>
        <taxon>Lepidoptera</taxon>
        <taxon>Glossata</taxon>
        <taxon>Ditrysia</taxon>
        <taxon>Papilionoidea</taxon>
        <taxon>Papilionidae</taxon>
        <taxon>Parnassiinae</taxon>
        <taxon>Parnassini</taxon>
        <taxon>Parnassius</taxon>
        <taxon>Driopa</taxon>
    </lineage>
</organism>
<feature type="transmembrane region" description="Helical" evidence="1">
    <location>
        <begin position="58"/>
        <end position="75"/>
    </location>
</feature>
<keyword evidence="3" id="KW-1185">Reference proteome</keyword>
<evidence type="ECO:0000256" key="1">
    <source>
        <dbReference type="SAM" id="Phobius"/>
    </source>
</evidence>
<evidence type="ECO:0000313" key="2">
    <source>
        <dbReference type="EMBL" id="CAK1589976.1"/>
    </source>
</evidence>
<dbReference type="EMBL" id="CAVLGL010000085">
    <property type="protein sequence ID" value="CAK1589976.1"/>
    <property type="molecule type" value="Genomic_DNA"/>
</dbReference>
<gene>
    <name evidence="2" type="ORF">PARMNEM_LOCUS10399</name>
</gene>
<dbReference type="AlphaFoldDB" id="A0AAV1L3S4"/>
<accession>A0AAV1L3S4</accession>
<protein>
    <submittedName>
        <fullName evidence="2">Uncharacterized protein</fullName>
    </submittedName>
</protein>
<evidence type="ECO:0000313" key="3">
    <source>
        <dbReference type="Proteomes" id="UP001314205"/>
    </source>
</evidence>
<dbReference type="Proteomes" id="UP001314205">
    <property type="component" value="Unassembled WGS sequence"/>
</dbReference>
<reference evidence="2 3" key="1">
    <citation type="submission" date="2023-11" db="EMBL/GenBank/DDBJ databases">
        <authorList>
            <person name="Hedman E."/>
            <person name="Englund M."/>
            <person name="Stromberg M."/>
            <person name="Nyberg Akerstrom W."/>
            <person name="Nylinder S."/>
            <person name="Jareborg N."/>
            <person name="Kallberg Y."/>
            <person name="Kronander E."/>
        </authorList>
    </citation>
    <scope>NUCLEOTIDE SEQUENCE [LARGE SCALE GENOMIC DNA]</scope>
</reference>
<sequence length="349" mass="40546">MSLKNAAKMTQQEKFEFINSEVRSFYEYCKEAGMTDEEMEIICRPLTTAVRKASIKRWTRAFLFLVMVIAIGYTVSQTETFQWHAAAIARMTLIRLLPIWDWTPLYYNKCLIERSQPHNVDNDFVSPADCISCESIKTIARVSDTNYNDVFNHHLLRGAPVIVEDAFYDWSITRSELNLTTFIGDDDRLRDSVPCRVLTNIRLGRQPMDLEEIVSRITNTKIPSWFVHFQNCDIRAVKSFRILAPRPYFLSPHIPPSHFNWLLLSKNYDTYRHKFLELDVGLIIMSQLKGKNFVQLKPRAPCQDICYTLSFELIEGETLVLANSLWEFAYVPGKGENVAMITETDWLES</sequence>
<name>A0AAV1L3S4_9NEOP</name>
<keyword evidence="1" id="KW-0472">Membrane</keyword>
<keyword evidence="1" id="KW-1133">Transmembrane helix</keyword>
<keyword evidence="1" id="KW-0812">Transmembrane</keyword>